<feature type="domain" description="Peptidase S9 prolyl oligopeptidase catalytic" evidence="4">
    <location>
        <begin position="461"/>
        <end position="670"/>
    </location>
</feature>
<keyword evidence="2" id="KW-0645">Protease</keyword>
<dbReference type="Gene3D" id="2.120.10.30">
    <property type="entry name" value="TolB, C-terminal domain"/>
    <property type="match status" value="2"/>
</dbReference>
<dbReference type="InParanoid" id="W0RTN9"/>
<dbReference type="InterPro" id="IPR029058">
    <property type="entry name" value="AB_hydrolase_fold"/>
</dbReference>
<dbReference type="RefSeq" id="WP_025415107.1">
    <property type="nucleotide sequence ID" value="NZ_CP007130.1"/>
</dbReference>
<evidence type="ECO:0000256" key="3">
    <source>
        <dbReference type="SAM" id="SignalP"/>
    </source>
</evidence>
<gene>
    <name evidence="5" type="ORF">J421_6282</name>
</gene>
<proteinExistence type="predicted"/>
<dbReference type="InterPro" id="IPR011659">
    <property type="entry name" value="WD40"/>
</dbReference>
<dbReference type="HOGENOM" id="CLU_008615_2_1_0"/>
<protein>
    <submittedName>
        <fullName evidence="5">WD40-like beta Propeller containing protein</fullName>
    </submittedName>
</protein>
<dbReference type="SUPFAM" id="SSF53474">
    <property type="entry name" value="alpha/beta-Hydrolases"/>
    <property type="match status" value="1"/>
</dbReference>
<name>W0RTN9_9BACT</name>
<dbReference type="KEGG" id="gba:J421_6282"/>
<keyword evidence="6" id="KW-1185">Reference proteome</keyword>
<dbReference type="Proteomes" id="UP000019151">
    <property type="component" value="Plasmid 2"/>
</dbReference>
<dbReference type="InterPro" id="IPR001375">
    <property type="entry name" value="Peptidase_S9_cat"/>
</dbReference>
<keyword evidence="2" id="KW-0720">Serine protease</keyword>
<keyword evidence="1" id="KW-0378">Hydrolase</keyword>
<dbReference type="eggNOG" id="COG0823">
    <property type="taxonomic scope" value="Bacteria"/>
</dbReference>
<keyword evidence="5" id="KW-0614">Plasmid</keyword>
<dbReference type="GO" id="GO:0004252">
    <property type="term" value="F:serine-type endopeptidase activity"/>
    <property type="evidence" value="ECO:0007669"/>
    <property type="project" value="TreeGrafter"/>
</dbReference>
<evidence type="ECO:0000313" key="6">
    <source>
        <dbReference type="Proteomes" id="UP000019151"/>
    </source>
</evidence>
<sequence>MPIRSVTVLALCTAVAAPLAAQPQHFTLDHLRKVVGVGGVEIAPDGRTVVVTVTRPSYERDKNESELYAVDVATGAARQLTFERRSVGGARFSPDGRTLAFLAPDSAKEMQIWLLPMAGGETRRLTSHPTGVEHFAWRPDGGAIAFAASDERPKRDGEERFLTTFTVGDQDLFLRERVEPQHVWLVETTSGQERRITSGAWSLEFVLPPGSPPSGLSWSPDGRTIALAQVPAAQSGKLDSVHAALLDVASGAVRPLTSARRFENNPVFSPDGSSVAYWYPRDGRYDLGYGNEVYVAPTSGGEGRSVTRALDRNLFGAQWLADGASLLVAGNDRTSVGAWIVPTGGGAPRRLDTGGLVINGAFGYDIAAASHAPTIAFTATASDRPSELYVMDGPNGKPRRLTSFNAWADDVAWGKLERVTWKSGAFEADGVVGYPPDFDPSKKYPLVLYIHGGPTASSKLSFSSTAQLMAAQGWIVFQPNYRGSDNLGTAFQAAIVNDAGAGPGRDVMAGVAMLRARPYVDATRTAVTGWSYGGFMTSWLIGNYPNEWKAAMAGAPVTSWEDMYNFGDGSVTIRYAFGGSPWTQNRMAAYRAQSPITYAARIRTPTLVMSNMEDFRVPPTQAFALYRAMKDNGVETQFVGFTGRTHASSDPVNARERLRLWVDWVRTHIDGPRVVP</sequence>
<reference evidence="5 6" key="1">
    <citation type="journal article" date="2014" name="Genome Announc.">
        <title>Genome Sequence and Methylome of Soil Bacterium Gemmatirosa kalamazoonensis KBS708T, a Member of the Rarely Cultivated Gemmatimonadetes Phylum.</title>
        <authorList>
            <person name="Debruyn J.M."/>
            <person name="Radosevich M."/>
            <person name="Wommack K.E."/>
            <person name="Polson S.W."/>
            <person name="Hauser L.J."/>
            <person name="Fawaz M.N."/>
            <person name="Korlach J."/>
            <person name="Tsai Y.C."/>
        </authorList>
    </citation>
    <scope>NUCLEOTIDE SEQUENCE [LARGE SCALE GENOMIC DNA]</scope>
    <source>
        <strain evidence="5 6">KBS708</strain>
        <plasmid evidence="6">Plasmid 2</plasmid>
    </source>
</reference>
<dbReference type="Pfam" id="PF07676">
    <property type="entry name" value="PD40"/>
    <property type="match status" value="2"/>
</dbReference>
<dbReference type="AlphaFoldDB" id="W0RTN9"/>
<evidence type="ECO:0000313" key="5">
    <source>
        <dbReference type="EMBL" id="AHG93817.1"/>
    </source>
</evidence>
<feature type="signal peptide" evidence="3">
    <location>
        <begin position="1"/>
        <end position="20"/>
    </location>
</feature>
<dbReference type="PANTHER" id="PTHR42776">
    <property type="entry name" value="SERINE PEPTIDASE S9 FAMILY MEMBER"/>
    <property type="match status" value="1"/>
</dbReference>
<evidence type="ECO:0000259" key="4">
    <source>
        <dbReference type="Pfam" id="PF00326"/>
    </source>
</evidence>
<evidence type="ECO:0000256" key="1">
    <source>
        <dbReference type="ARBA" id="ARBA00022801"/>
    </source>
</evidence>
<dbReference type="EMBL" id="CP007130">
    <property type="protein sequence ID" value="AHG93817.1"/>
    <property type="molecule type" value="Genomic_DNA"/>
</dbReference>
<dbReference type="eggNOG" id="COG1506">
    <property type="taxonomic scope" value="Bacteria"/>
</dbReference>
<feature type="chain" id="PRO_5004795947" evidence="3">
    <location>
        <begin position="21"/>
        <end position="676"/>
    </location>
</feature>
<keyword evidence="3" id="KW-0732">Signal</keyword>
<evidence type="ECO:0000256" key="2">
    <source>
        <dbReference type="ARBA" id="ARBA00022825"/>
    </source>
</evidence>
<dbReference type="SUPFAM" id="SSF82171">
    <property type="entry name" value="DPP6 N-terminal domain-like"/>
    <property type="match status" value="1"/>
</dbReference>
<dbReference type="Pfam" id="PF00326">
    <property type="entry name" value="Peptidase_S9"/>
    <property type="match status" value="1"/>
</dbReference>
<dbReference type="OrthoDB" id="9812921at2"/>
<dbReference type="GO" id="GO:0006508">
    <property type="term" value="P:proteolysis"/>
    <property type="evidence" value="ECO:0007669"/>
    <property type="project" value="InterPro"/>
</dbReference>
<dbReference type="PANTHER" id="PTHR42776:SF27">
    <property type="entry name" value="DIPEPTIDYL PEPTIDASE FAMILY MEMBER 6"/>
    <property type="match status" value="1"/>
</dbReference>
<geneLocation type="plasmid" evidence="5 6">
    <name>2</name>
</geneLocation>
<dbReference type="Gene3D" id="3.40.50.1820">
    <property type="entry name" value="alpha/beta hydrolase"/>
    <property type="match status" value="1"/>
</dbReference>
<dbReference type="InterPro" id="IPR011042">
    <property type="entry name" value="6-blade_b-propeller_TolB-like"/>
</dbReference>
<organism evidence="5 6">
    <name type="scientific">Gemmatirosa kalamazoonensis</name>
    <dbReference type="NCBI Taxonomy" id="861299"/>
    <lineage>
        <taxon>Bacteria</taxon>
        <taxon>Pseudomonadati</taxon>
        <taxon>Gemmatimonadota</taxon>
        <taxon>Gemmatimonadia</taxon>
        <taxon>Gemmatimonadales</taxon>
        <taxon>Gemmatimonadaceae</taxon>
        <taxon>Gemmatirosa</taxon>
    </lineage>
</organism>
<accession>W0RTN9</accession>